<dbReference type="EMBL" id="CP089984">
    <property type="protein sequence ID" value="WXB12001.1"/>
    <property type="molecule type" value="Genomic_DNA"/>
</dbReference>
<keyword evidence="2" id="KW-0808">Transferase</keyword>
<evidence type="ECO:0000259" key="4">
    <source>
        <dbReference type="SMART" id="SM00563"/>
    </source>
</evidence>
<keyword evidence="3 5" id="KW-0012">Acyltransferase</keyword>
<sequence length="271" mass="30637">MPERNLQAFDRRILAPLRALIRAKYFSFSVQGAEHVPRNGNAIYVCNHSGWIALDTLFAGLAVADHVGLERFPWCAAHDSWYETRLFHGFFETAGGFPASWLRTPERLPSKMQVLAVFPEGTEGNCKSFVHAYQMREWRTGFIRLALARNAAVVPIAIIGGEESLPSLCTIRFVKSAFGTVVPLPLTPLPLPTRWKVVFHKPFHIGKSDLNGYEASTEARNEVFRRIAARTRADLQRTIDRETADRSLARFSRFLSRQLVDRIPRLGKSTS</sequence>
<evidence type="ECO:0000256" key="1">
    <source>
        <dbReference type="ARBA" id="ARBA00005189"/>
    </source>
</evidence>
<evidence type="ECO:0000313" key="6">
    <source>
        <dbReference type="Proteomes" id="UP001370348"/>
    </source>
</evidence>
<reference evidence="5 6" key="1">
    <citation type="submission" date="2021-12" db="EMBL/GenBank/DDBJ databases">
        <title>Discovery of the Pendulisporaceae a myxobacterial family with distinct sporulation behavior and unique specialized metabolism.</title>
        <authorList>
            <person name="Garcia R."/>
            <person name="Popoff A."/>
            <person name="Bader C.D."/>
            <person name="Loehr J."/>
            <person name="Walesch S."/>
            <person name="Walt C."/>
            <person name="Boldt J."/>
            <person name="Bunk B."/>
            <person name="Haeckl F.J.F.P.J."/>
            <person name="Gunesch A.P."/>
            <person name="Birkelbach J."/>
            <person name="Nuebel U."/>
            <person name="Pietschmann T."/>
            <person name="Bach T."/>
            <person name="Mueller R."/>
        </authorList>
    </citation>
    <scope>NUCLEOTIDE SEQUENCE [LARGE SCALE GENOMIC DNA]</scope>
    <source>
        <strain evidence="5 6">MSr11954</strain>
    </source>
</reference>
<dbReference type="SMART" id="SM00563">
    <property type="entry name" value="PlsC"/>
    <property type="match status" value="1"/>
</dbReference>
<evidence type="ECO:0000256" key="2">
    <source>
        <dbReference type="ARBA" id="ARBA00022679"/>
    </source>
</evidence>
<dbReference type="PANTHER" id="PTHR10434:SF11">
    <property type="entry name" value="1-ACYL-SN-GLYCEROL-3-PHOSPHATE ACYLTRANSFERASE"/>
    <property type="match status" value="1"/>
</dbReference>
<accession>A0ABZ2LQF2</accession>
<evidence type="ECO:0000256" key="3">
    <source>
        <dbReference type="ARBA" id="ARBA00023315"/>
    </source>
</evidence>
<protein>
    <submittedName>
        <fullName evidence="5">1-acyl-sn-glycerol-3-phosphate acyltransferase</fullName>
    </submittedName>
</protein>
<dbReference type="PANTHER" id="PTHR10434">
    <property type="entry name" value="1-ACYL-SN-GLYCEROL-3-PHOSPHATE ACYLTRANSFERASE"/>
    <property type="match status" value="1"/>
</dbReference>
<organism evidence="5 6">
    <name type="scientific">Pendulispora albinea</name>
    <dbReference type="NCBI Taxonomy" id="2741071"/>
    <lineage>
        <taxon>Bacteria</taxon>
        <taxon>Pseudomonadati</taxon>
        <taxon>Myxococcota</taxon>
        <taxon>Myxococcia</taxon>
        <taxon>Myxococcales</taxon>
        <taxon>Sorangiineae</taxon>
        <taxon>Pendulisporaceae</taxon>
        <taxon>Pendulispora</taxon>
    </lineage>
</organism>
<dbReference type="SUPFAM" id="SSF69593">
    <property type="entry name" value="Glycerol-3-phosphate (1)-acyltransferase"/>
    <property type="match status" value="1"/>
</dbReference>
<gene>
    <name evidence="5" type="ORF">LZC94_29625</name>
</gene>
<proteinExistence type="predicted"/>
<comment type="pathway">
    <text evidence="1">Lipid metabolism.</text>
</comment>
<dbReference type="GO" id="GO:0016746">
    <property type="term" value="F:acyltransferase activity"/>
    <property type="evidence" value="ECO:0007669"/>
    <property type="project" value="UniProtKB-KW"/>
</dbReference>
<name>A0ABZ2LQF2_9BACT</name>
<keyword evidence="6" id="KW-1185">Reference proteome</keyword>
<dbReference type="Pfam" id="PF01553">
    <property type="entry name" value="Acyltransferase"/>
    <property type="match status" value="1"/>
</dbReference>
<feature type="domain" description="Phospholipid/glycerol acyltransferase" evidence="4">
    <location>
        <begin position="42"/>
        <end position="161"/>
    </location>
</feature>
<dbReference type="RefSeq" id="WP_394821618.1">
    <property type="nucleotide sequence ID" value="NZ_CP089984.1"/>
</dbReference>
<dbReference type="InterPro" id="IPR002123">
    <property type="entry name" value="Plipid/glycerol_acylTrfase"/>
</dbReference>
<evidence type="ECO:0000313" key="5">
    <source>
        <dbReference type="EMBL" id="WXB12001.1"/>
    </source>
</evidence>
<dbReference type="Proteomes" id="UP001370348">
    <property type="component" value="Chromosome"/>
</dbReference>